<proteinExistence type="predicted"/>
<evidence type="ECO:0000313" key="1">
    <source>
        <dbReference type="EMBL" id="CDH50571.1"/>
    </source>
</evidence>
<dbReference type="VEuPathDB" id="FungiDB:LCOR_02282.1"/>
<reference evidence="1" key="1">
    <citation type="submission" date="2013-08" db="EMBL/GenBank/DDBJ databases">
        <title>Gene expansion shapes genome architecture in the human pathogen Lichtheimia corymbifera: an evolutionary genomics analysis in the ancient terrestrial Mucorales (Mucoromycotina).</title>
        <authorList>
            <person name="Schwartze V.U."/>
            <person name="Winter S."/>
            <person name="Shelest E."/>
            <person name="Marcet-Houben M."/>
            <person name="Horn F."/>
            <person name="Wehner S."/>
            <person name="Hoffmann K."/>
            <person name="Riege K."/>
            <person name="Sammeth M."/>
            <person name="Nowrousian M."/>
            <person name="Valiante V."/>
            <person name="Linde J."/>
            <person name="Jacobsen I.D."/>
            <person name="Marz M."/>
            <person name="Brakhage A.A."/>
            <person name="Gabaldon T."/>
            <person name="Bocker S."/>
            <person name="Voigt K."/>
        </authorList>
    </citation>
    <scope>NUCLEOTIDE SEQUENCE [LARGE SCALE GENOMIC DNA]</scope>
    <source>
        <strain evidence="1">FSU 9682</strain>
    </source>
</reference>
<protein>
    <submittedName>
        <fullName evidence="1">Uncharacterized protein</fullName>
    </submittedName>
</protein>
<comment type="caution">
    <text evidence="1">The sequence shown here is derived from an EMBL/GenBank/DDBJ whole genome shotgun (WGS) entry which is preliminary data.</text>
</comment>
<dbReference type="Gene3D" id="3.90.75.20">
    <property type="match status" value="1"/>
</dbReference>
<dbReference type="EMBL" id="CBTN010000007">
    <property type="protein sequence ID" value="CDH50571.1"/>
    <property type="molecule type" value="Genomic_DNA"/>
</dbReference>
<accession>A0A068RNQ0</accession>
<keyword evidence="2" id="KW-1185">Reference proteome</keyword>
<dbReference type="AlphaFoldDB" id="A0A068RNQ0"/>
<name>A0A068RNQ0_9FUNG</name>
<evidence type="ECO:0000313" key="2">
    <source>
        <dbReference type="Proteomes" id="UP000027586"/>
    </source>
</evidence>
<organism evidence="1 2">
    <name type="scientific">Lichtheimia corymbifera JMRC:FSU:9682</name>
    <dbReference type="NCBI Taxonomy" id="1263082"/>
    <lineage>
        <taxon>Eukaryota</taxon>
        <taxon>Fungi</taxon>
        <taxon>Fungi incertae sedis</taxon>
        <taxon>Mucoromycota</taxon>
        <taxon>Mucoromycotina</taxon>
        <taxon>Mucoromycetes</taxon>
        <taxon>Mucorales</taxon>
        <taxon>Lichtheimiaceae</taxon>
        <taxon>Lichtheimia</taxon>
    </lineage>
</organism>
<sequence length="128" mass="14624">MNLGLGCQVQVPNHTQQGIPFSKYQVSSDGQVCSKKRDGWRMLKNVSMSDGRLFAVSLCRVHDQRLDDQRVARIHRLTLPVLVLYSFTDNSPPVYLPIKYHDDSTRNARFENLSFGYRGVGHTEKLSK</sequence>
<dbReference type="Proteomes" id="UP000027586">
    <property type="component" value="Unassembled WGS sequence"/>
</dbReference>
<gene>
    <name evidence="1" type="ORF">LCOR_02282.1</name>
</gene>